<accession>A0A4Z2IHS7</accession>
<sequence>MSSFGRHRRGSPSPKTPPIRQKLQFTCSDGEDEPIEDANNSTGGESGFTEMDSPMPLRRQPVDKRLEGASSPLNQSGGDDDVELWDEESYGSPSHLRSPSSVIFANCSPSPRKASRLYGGSPERSYVQDDGEGSSSPIPDCPDTPPHKTFRKLRLFDTPHTPKSLLHKARGSGSSSRRVSLFKNAEPSGKSLADTGRRLQTPLVNFNPFTPDSLLIQSATQQRNRKRAHWNE</sequence>
<organism evidence="2 3">
    <name type="scientific">Liparis tanakae</name>
    <name type="common">Tanaka's snailfish</name>
    <dbReference type="NCBI Taxonomy" id="230148"/>
    <lineage>
        <taxon>Eukaryota</taxon>
        <taxon>Metazoa</taxon>
        <taxon>Chordata</taxon>
        <taxon>Craniata</taxon>
        <taxon>Vertebrata</taxon>
        <taxon>Euteleostomi</taxon>
        <taxon>Actinopterygii</taxon>
        <taxon>Neopterygii</taxon>
        <taxon>Teleostei</taxon>
        <taxon>Neoteleostei</taxon>
        <taxon>Acanthomorphata</taxon>
        <taxon>Eupercaria</taxon>
        <taxon>Perciformes</taxon>
        <taxon>Cottioidei</taxon>
        <taxon>Cottales</taxon>
        <taxon>Liparidae</taxon>
        <taxon>Liparis</taxon>
    </lineage>
</organism>
<dbReference type="Proteomes" id="UP000314294">
    <property type="component" value="Unassembled WGS sequence"/>
</dbReference>
<feature type="compositionally biased region" description="Acidic residues" evidence="1">
    <location>
        <begin position="78"/>
        <end position="89"/>
    </location>
</feature>
<dbReference type="EMBL" id="SRLO01000085">
    <property type="protein sequence ID" value="TNN77245.1"/>
    <property type="molecule type" value="Genomic_DNA"/>
</dbReference>
<dbReference type="GO" id="GO:0016301">
    <property type="term" value="F:kinase activity"/>
    <property type="evidence" value="ECO:0007669"/>
    <property type="project" value="UniProtKB-KW"/>
</dbReference>
<feature type="compositionally biased region" description="Polar residues" evidence="1">
    <location>
        <begin position="91"/>
        <end position="109"/>
    </location>
</feature>
<keyword evidence="3" id="KW-1185">Reference proteome</keyword>
<reference evidence="2 3" key="1">
    <citation type="submission" date="2019-03" db="EMBL/GenBank/DDBJ databases">
        <title>First draft genome of Liparis tanakae, snailfish: a comprehensive survey of snailfish specific genes.</title>
        <authorList>
            <person name="Kim W."/>
            <person name="Song I."/>
            <person name="Jeong J.-H."/>
            <person name="Kim D."/>
            <person name="Kim S."/>
            <person name="Ryu S."/>
            <person name="Song J.Y."/>
            <person name="Lee S.K."/>
        </authorList>
    </citation>
    <scope>NUCLEOTIDE SEQUENCE [LARGE SCALE GENOMIC DNA]</scope>
    <source>
        <tissue evidence="2">Muscle</tissue>
    </source>
</reference>
<feature type="compositionally biased region" description="Basic residues" evidence="1">
    <location>
        <begin position="1"/>
        <end position="10"/>
    </location>
</feature>
<keyword evidence="2" id="KW-0808">Transferase</keyword>
<evidence type="ECO:0000256" key="1">
    <source>
        <dbReference type="SAM" id="MobiDB-lite"/>
    </source>
</evidence>
<feature type="region of interest" description="Disordered" evidence="1">
    <location>
        <begin position="1"/>
        <end position="197"/>
    </location>
</feature>
<comment type="caution">
    <text evidence="2">The sequence shown here is derived from an EMBL/GenBank/DDBJ whole genome shotgun (WGS) entry which is preliminary data.</text>
</comment>
<name>A0A4Z2IHS7_9TELE</name>
<gene>
    <name evidence="2" type="primary">WEE1</name>
    <name evidence="2" type="ORF">EYF80_012552</name>
</gene>
<dbReference type="AlphaFoldDB" id="A0A4Z2IHS7"/>
<protein>
    <submittedName>
        <fullName evidence="2">Wee1-like protein kinase</fullName>
    </submittedName>
</protein>
<proteinExistence type="predicted"/>
<evidence type="ECO:0000313" key="2">
    <source>
        <dbReference type="EMBL" id="TNN77245.1"/>
    </source>
</evidence>
<dbReference type="OrthoDB" id="5337378at2759"/>
<keyword evidence="2" id="KW-0418">Kinase</keyword>
<evidence type="ECO:0000313" key="3">
    <source>
        <dbReference type="Proteomes" id="UP000314294"/>
    </source>
</evidence>